<dbReference type="CDD" id="cd01743">
    <property type="entry name" value="GATase1_Anthranilate_Synthase"/>
    <property type="match status" value="1"/>
</dbReference>
<dbReference type="PANTHER" id="PTHR43418">
    <property type="entry name" value="MULTIFUNCTIONAL TRYPTOPHAN BIOSYNTHESIS PROTEIN-RELATED"/>
    <property type="match status" value="1"/>
</dbReference>
<dbReference type="Gene3D" id="3.40.50.880">
    <property type="match status" value="1"/>
</dbReference>
<dbReference type="Pfam" id="PF00117">
    <property type="entry name" value="GATase"/>
    <property type="match status" value="1"/>
</dbReference>
<dbReference type="PRINTS" id="PR00097">
    <property type="entry name" value="ANTSNTHASEII"/>
</dbReference>
<accession>K6YXT7</accession>
<feature type="domain" description="Glutamine amidotransferase" evidence="2">
    <location>
        <begin position="3"/>
        <end position="188"/>
    </location>
</feature>
<dbReference type="GO" id="GO:0046820">
    <property type="term" value="F:4-amino-4-deoxychorismate synthase activity"/>
    <property type="evidence" value="ECO:0007669"/>
    <property type="project" value="TreeGrafter"/>
</dbReference>
<evidence type="ECO:0000313" key="4">
    <source>
        <dbReference type="Proteomes" id="UP000006334"/>
    </source>
</evidence>
<dbReference type="AlphaFoldDB" id="K6YXT7"/>
<dbReference type="InterPro" id="IPR029062">
    <property type="entry name" value="Class_I_gatase-like"/>
</dbReference>
<dbReference type="InterPro" id="IPR006221">
    <property type="entry name" value="TrpG/PapA_dom"/>
</dbReference>
<dbReference type="eggNOG" id="COG0512">
    <property type="taxonomic scope" value="Bacteria"/>
</dbReference>
<keyword evidence="1" id="KW-0315">Glutamine amidotransferase</keyword>
<dbReference type="InterPro" id="IPR017926">
    <property type="entry name" value="GATASE"/>
</dbReference>
<evidence type="ECO:0000256" key="1">
    <source>
        <dbReference type="ARBA" id="ARBA00022962"/>
    </source>
</evidence>
<evidence type="ECO:0000313" key="3">
    <source>
        <dbReference type="EMBL" id="GAC16050.1"/>
    </source>
</evidence>
<dbReference type="PANTHER" id="PTHR43418:SF4">
    <property type="entry name" value="MULTIFUNCTIONAL TRYPTOPHAN BIOSYNTHESIS PROTEIN"/>
    <property type="match status" value="1"/>
</dbReference>
<evidence type="ECO:0000259" key="2">
    <source>
        <dbReference type="Pfam" id="PF00117"/>
    </source>
</evidence>
<dbReference type="STRING" id="1127673.GLIP_3436"/>
<dbReference type="NCBIfam" id="TIGR00566">
    <property type="entry name" value="trpG_papA"/>
    <property type="match status" value="1"/>
</dbReference>
<dbReference type="PROSITE" id="PS51273">
    <property type="entry name" value="GATASE_TYPE_1"/>
    <property type="match status" value="1"/>
</dbReference>
<organism evidence="3 4">
    <name type="scientific">Aliiglaciecola lipolytica E3</name>
    <dbReference type="NCBI Taxonomy" id="1127673"/>
    <lineage>
        <taxon>Bacteria</taxon>
        <taxon>Pseudomonadati</taxon>
        <taxon>Pseudomonadota</taxon>
        <taxon>Gammaproteobacteria</taxon>
        <taxon>Alteromonadales</taxon>
        <taxon>Alteromonadaceae</taxon>
        <taxon>Aliiglaciecola</taxon>
    </lineage>
</organism>
<dbReference type="InterPro" id="IPR050472">
    <property type="entry name" value="Anth_synth/Amidotransfase"/>
</dbReference>
<sequence length="202" mass="22707">MLLLIDNYDSFTHNLARYFRELNLEVQVVRNDQISCNQIVQLAPRYLVFSPGPCTPNEAGITLEAIRTFAGKIPILGVCLGHQAIGQVLGGKVEVAKHIMHGKTSNIRHTGSPFFDDIADPFIATRYHSLILDADTLPSEINITAWCEDFGEHEPMAIEHQDFALMGVQFHPESLLTKVGHKILFNFVNIADRWWARANITI</sequence>
<dbReference type="PRINTS" id="PR00096">
    <property type="entry name" value="GATASE"/>
</dbReference>
<comment type="caution">
    <text evidence="3">The sequence shown here is derived from an EMBL/GenBank/DDBJ whole genome shotgun (WGS) entry which is preliminary data.</text>
</comment>
<keyword evidence="4" id="KW-1185">Reference proteome</keyword>
<name>K6YXT7_9ALTE</name>
<dbReference type="RefSeq" id="WP_008845853.1">
    <property type="nucleotide sequence ID" value="NZ_BAEN01000065.1"/>
</dbReference>
<dbReference type="GO" id="GO:0046654">
    <property type="term" value="P:tetrahydrofolate biosynthetic process"/>
    <property type="evidence" value="ECO:0007669"/>
    <property type="project" value="TreeGrafter"/>
</dbReference>
<dbReference type="GO" id="GO:0004049">
    <property type="term" value="F:anthranilate synthase activity"/>
    <property type="evidence" value="ECO:0007669"/>
    <property type="project" value="TreeGrafter"/>
</dbReference>
<dbReference type="GO" id="GO:0000162">
    <property type="term" value="P:L-tryptophan biosynthetic process"/>
    <property type="evidence" value="ECO:0007669"/>
    <property type="project" value="TreeGrafter"/>
</dbReference>
<dbReference type="OrthoDB" id="9786812at2"/>
<proteinExistence type="predicted"/>
<dbReference type="Proteomes" id="UP000006334">
    <property type="component" value="Unassembled WGS sequence"/>
</dbReference>
<gene>
    <name evidence="3" type="primary">trpG</name>
    <name evidence="3" type="ORF">GLIP_3436</name>
</gene>
<dbReference type="FunFam" id="3.40.50.880:FF:000003">
    <property type="entry name" value="Anthranilate synthase component II"/>
    <property type="match status" value="1"/>
</dbReference>
<dbReference type="SUPFAM" id="SSF52317">
    <property type="entry name" value="Class I glutamine amidotransferase-like"/>
    <property type="match status" value="1"/>
</dbReference>
<dbReference type="GO" id="GO:0005829">
    <property type="term" value="C:cytosol"/>
    <property type="evidence" value="ECO:0007669"/>
    <property type="project" value="TreeGrafter"/>
</dbReference>
<protein>
    <submittedName>
        <fullName evidence="3">Anthranilate synthase component 2</fullName>
    </submittedName>
</protein>
<reference evidence="3 4" key="1">
    <citation type="journal article" date="2017" name="Antonie Van Leeuwenhoek">
        <title>Rhizobium rhizosphaerae sp. nov., a novel species isolated from rice rhizosphere.</title>
        <authorList>
            <person name="Zhao J.J."/>
            <person name="Zhang J."/>
            <person name="Zhang R.J."/>
            <person name="Zhang C.W."/>
            <person name="Yin H.Q."/>
            <person name="Zhang X.X."/>
        </authorList>
    </citation>
    <scope>NUCLEOTIDE SEQUENCE [LARGE SCALE GENOMIC DNA]</scope>
    <source>
        <strain evidence="3 4">E3</strain>
    </source>
</reference>
<dbReference type="EMBL" id="BAEN01000065">
    <property type="protein sequence ID" value="GAC16050.1"/>
    <property type="molecule type" value="Genomic_DNA"/>
</dbReference>